<dbReference type="PANTHER" id="PTHR33498:SF1">
    <property type="entry name" value="TRANSPOSASE FOR INSERTION SEQUENCE ELEMENT IS1557"/>
    <property type="match status" value="1"/>
</dbReference>
<keyword evidence="3" id="KW-1185">Reference proteome</keyword>
<dbReference type="InterPro" id="IPR002560">
    <property type="entry name" value="Transposase_DDE"/>
</dbReference>
<name>A0A8A0RM20_9FIRM</name>
<organism evidence="2 3">
    <name type="scientific">Koleobacter methoxysyntrophicus</name>
    <dbReference type="NCBI Taxonomy" id="2751313"/>
    <lineage>
        <taxon>Bacteria</taxon>
        <taxon>Bacillati</taxon>
        <taxon>Bacillota</taxon>
        <taxon>Clostridia</taxon>
        <taxon>Koleobacterales</taxon>
        <taxon>Koleobacteraceae</taxon>
        <taxon>Koleobacter</taxon>
    </lineage>
</organism>
<evidence type="ECO:0000313" key="3">
    <source>
        <dbReference type="Proteomes" id="UP000662904"/>
    </source>
</evidence>
<dbReference type="Pfam" id="PF01610">
    <property type="entry name" value="DDE_Tnp_ISL3"/>
    <property type="match status" value="1"/>
</dbReference>
<dbReference type="EMBL" id="CP059066">
    <property type="protein sequence ID" value="QSQ08256.1"/>
    <property type="molecule type" value="Genomic_DNA"/>
</dbReference>
<gene>
    <name evidence="2" type="ORF">H0A61_00576</name>
</gene>
<proteinExistence type="predicted"/>
<sequence length="164" mass="19031">MPVNAVAKQVGEHDTRLWRILKHYVKEARTKADYSSVRKIGIDETSAKMGHAKKQQKKLESLKYENLDTVKAYNIKLSLRSFFGQPDRKAGEEFLKRWYFWATHSRLVPIVKAAYTIKDHWEGILNWFSSRITNGLLEGLNSLIQAAKARAKGKFHYNILHNCQ</sequence>
<feature type="domain" description="Transposase IS204/IS1001/IS1096/IS1165 DDE" evidence="1">
    <location>
        <begin position="53"/>
        <end position="153"/>
    </location>
</feature>
<reference evidence="2" key="1">
    <citation type="submission" date="2020-07" db="EMBL/GenBank/DDBJ databases">
        <title>Koleobacter methoxysyntrophicus gen. nov., sp. nov., a novel anaerobic bacterium isolated from deep subsurface oil field and proposal of Koleobacterales ord. nov. in the phylum Firmicutes.</title>
        <authorList>
            <person name="Sakamoto S."/>
            <person name="Tamaki H."/>
        </authorList>
    </citation>
    <scope>NUCLEOTIDE SEQUENCE</scope>
    <source>
        <strain evidence="2">NRmbB1</strain>
    </source>
</reference>
<dbReference type="InterPro" id="IPR047951">
    <property type="entry name" value="Transpos_ISL3"/>
</dbReference>
<dbReference type="PANTHER" id="PTHR33498">
    <property type="entry name" value="TRANSPOSASE FOR INSERTION SEQUENCE ELEMENT IS1557"/>
    <property type="match status" value="1"/>
</dbReference>
<dbReference type="KEGG" id="kme:H0A61_00576"/>
<dbReference type="Proteomes" id="UP000662904">
    <property type="component" value="Chromosome"/>
</dbReference>
<protein>
    <recommendedName>
        <fullName evidence="1">Transposase IS204/IS1001/IS1096/IS1165 DDE domain-containing protein</fullName>
    </recommendedName>
</protein>
<evidence type="ECO:0000259" key="1">
    <source>
        <dbReference type="Pfam" id="PF01610"/>
    </source>
</evidence>
<accession>A0A8A0RM20</accession>
<dbReference type="AlphaFoldDB" id="A0A8A0RM20"/>
<evidence type="ECO:0000313" key="2">
    <source>
        <dbReference type="EMBL" id="QSQ08256.1"/>
    </source>
</evidence>